<gene>
    <name evidence="2" type="ORF">B0A54_04652</name>
</gene>
<sequence>MAWNTAQDLAPPKPDRPKDDNGPVAVVSKKRPAVVRVPRRQVPIARKLLAPKPSRVELLALKDEAKPRIHRMPSSVDALLGAELVQTLSSMHLEDSWYAFVPSMLGENVAADAAARAVVRAHDCCSTPGTPTAVARCDSSYLAAINTLRASLDVSDSALVAVGLLYLYESILKDTPVAFFSHAGGISAILLARSRSTPVTPLTRAVLYGNTHGTFQEPVAMGISSPFDNPYWLEFEPAATYAMAESAVKLRRLANQTMIQLPGLIAKVRSLRKDGTLSGQLLCTTTTLANGIYSLTSEGAESELLHRVALKETKDVLDKVIMRYSFEFKSFYEKETLLLYWGNRLMVIKLCLWLHRLHNKQGANGSPSPACTIESLNGEQERLVMSILMCWQDGFDFVNPLSMVWGALMDRCIFHGKPVEAVRSRVWARYQDSLSGWPINYSMADMDEESDMLAGGPLTGCIAKQKHRMRGEVEKVRSEKDPSGKQVVPARHRDLGSTKVPSPGPDGAGPCSFSLTNGLL</sequence>
<evidence type="ECO:0000256" key="1">
    <source>
        <dbReference type="SAM" id="MobiDB-lite"/>
    </source>
</evidence>
<dbReference type="OrthoDB" id="3627830at2759"/>
<dbReference type="PANTHER" id="PTHR38111">
    <property type="entry name" value="ZN(2)-C6 FUNGAL-TYPE DOMAIN-CONTAINING PROTEIN-RELATED"/>
    <property type="match status" value="1"/>
</dbReference>
<organism evidence="2 3">
    <name type="scientific">Friedmanniomyces endolithicus</name>
    <dbReference type="NCBI Taxonomy" id="329885"/>
    <lineage>
        <taxon>Eukaryota</taxon>
        <taxon>Fungi</taxon>
        <taxon>Dikarya</taxon>
        <taxon>Ascomycota</taxon>
        <taxon>Pezizomycotina</taxon>
        <taxon>Dothideomycetes</taxon>
        <taxon>Dothideomycetidae</taxon>
        <taxon>Mycosphaerellales</taxon>
        <taxon>Teratosphaeriaceae</taxon>
        <taxon>Friedmanniomyces</taxon>
    </lineage>
</organism>
<reference evidence="2 3" key="1">
    <citation type="submission" date="2017-03" db="EMBL/GenBank/DDBJ databases">
        <title>Genomes of endolithic fungi from Antarctica.</title>
        <authorList>
            <person name="Coleine C."/>
            <person name="Masonjones S."/>
            <person name="Stajich J.E."/>
        </authorList>
    </citation>
    <scope>NUCLEOTIDE SEQUENCE [LARGE SCALE GENOMIC DNA]</scope>
    <source>
        <strain evidence="2 3">CCFEE 5311</strain>
    </source>
</reference>
<evidence type="ECO:0000313" key="3">
    <source>
        <dbReference type="Proteomes" id="UP000310066"/>
    </source>
</evidence>
<dbReference type="EMBL" id="NAJP01000014">
    <property type="protein sequence ID" value="TKA44701.1"/>
    <property type="molecule type" value="Genomic_DNA"/>
</dbReference>
<evidence type="ECO:0000313" key="2">
    <source>
        <dbReference type="EMBL" id="TKA44701.1"/>
    </source>
</evidence>
<dbReference type="STRING" id="329885.A0A4U0V7C5"/>
<dbReference type="Proteomes" id="UP000310066">
    <property type="component" value="Unassembled WGS sequence"/>
</dbReference>
<feature type="compositionally biased region" description="Basic and acidic residues" evidence="1">
    <location>
        <begin position="470"/>
        <end position="483"/>
    </location>
</feature>
<dbReference type="AlphaFoldDB" id="A0A4U0V7C5"/>
<feature type="region of interest" description="Disordered" evidence="1">
    <location>
        <begin position="469"/>
        <end position="520"/>
    </location>
</feature>
<name>A0A4U0V7C5_9PEZI</name>
<dbReference type="InterPro" id="IPR053178">
    <property type="entry name" value="Osmoadaptation_assoc"/>
</dbReference>
<proteinExistence type="predicted"/>
<accession>A0A4U0V7C5</accession>
<feature type="region of interest" description="Disordered" evidence="1">
    <location>
        <begin position="1"/>
        <end position="25"/>
    </location>
</feature>
<protein>
    <submittedName>
        <fullName evidence="2">Uncharacterized protein</fullName>
    </submittedName>
</protein>
<dbReference type="PANTHER" id="PTHR38111:SF11">
    <property type="entry name" value="TRANSCRIPTION FACTOR DOMAIN-CONTAINING PROTEIN-RELATED"/>
    <property type="match status" value="1"/>
</dbReference>
<comment type="caution">
    <text evidence="2">The sequence shown here is derived from an EMBL/GenBank/DDBJ whole genome shotgun (WGS) entry which is preliminary data.</text>
</comment>